<dbReference type="EMBL" id="CP000554">
    <property type="protein sequence ID" value="ABM77434.1"/>
    <property type="molecule type" value="Genomic_DNA"/>
</dbReference>
<proteinExistence type="predicted"/>
<dbReference type="KEGG" id="pmf:P9303_06831"/>
<dbReference type="Proteomes" id="UP000002274">
    <property type="component" value="Chromosome"/>
</dbReference>
<evidence type="ECO:0000256" key="1">
    <source>
        <dbReference type="SAM" id="Phobius"/>
    </source>
</evidence>
<keyword evidence="1" id="KW-0472">Membrane</keyword>
<keyword evidence="1" id="KW-0812">Transmembrane</keyword>
<accession>A2C7H4</accession>
<dbReference type="STRING" id="59922.P9303_06831"/>
<organism evidence="2 3">
    <name type="scientific">Prochlorococcus marinus (strain MIT 9303)</name>
    <dbReference type="NCBI Taxonomy" id="59922"/>
    <lineage>
        <taxon>Bacteria</taxon>
        <taxon>Bacillati</taxon>
        <taxon>Cyanobacteriota</taxon>
        <taxon>Cyanophyceae</taxon>
        <taxon>Synechococcales</taxon>
        <taxon>Prochlorococcaceae</taxon>
        <taxon>Prochlorococcus</taxon>
    </lineage>
</organism>
<dbReference type="HOGENOM" id="CLU_2370526_0_0_3"/>
<keyword evidence="1" id="KW-1133">Transmembrane helix</keyword>
<reference evidence="2 3" key="1">
    <citation type="journal article" date="2007" name="PLoS Genet.">
        <title>Patterns and implications of gene gain and loss in the evolution of Prochlorococcus.</title>
        <authorList>
            <person name="Kettler G.C."/>
            <person name="Martiny A.C."/>
            <person name="Huang K."/>
            <person name="Zucker J."/>
            <person name="Coleman M.L."/>
            <person name="Rodrigue S."/>
            <person name="Chen F."/>
            <person name="Lapidus A."/>
            <person name="Ferriera S."/>
            <person name="Johnson J."/>
            <person name="Steglich C."/>
            <person name="Church G.M."/>
            <person name="Richardson P."/>
            <person name="Chisholm S.W."/>
        </authorList>
    </citation>
    <scope>NUCLEOTIDE SEQUENCE [LARGE SCALE GENOMIC DNA]</scope>
    <source>
        <strain evidence="2 3">MIT 9303</strain>
    </source>
</reference>
<dbReference type="AlphaFoldDB" id="A2C7H4"/>
<evidence type="ECO:0000313" key="3">
    <source>
        <dbReference type="Proteomes" id="UP000002274"/>
    </source>
</evidence>
<name>A2C7H4_PROM3</name>
<protein>
    <submittedName>
        <fullName evidence="2">Uncharacterized protein</fullName>
    </submittedName>
</protein>
<evidence type="ECO:0000313" key="2">
    <source>
        <dbReference type="EMBL" id="ABM77434.1"/>
    </source>
</evidence>
<gene>
    <name evidence="2" type="ordered locus">P9303_06831</name>
</gene>
<feature type="transmembrane region" description="Helical" evidence="1">
    <location>
        <begin position="20"/>
        <end position="42"/>
    </location>
</feature>
<sequence>MPLLCGESSSVDAWPLRRLTIFLGILLSQEAFSSILAPVISIHSSQRAWRRTSFSSAWEQAIHLRASWSFLANDFVYRTSLASDATGDMCLMKSS</sequence>
<dbReference type="BioCyc" id="PMAR59922:G1G80-630-MONOMER"/>